<sequence length="244" mass="27656">MPDDFGGDHFGTNYTPEDFQMSTESDDEASAGDAANADTSECDEAEETAELEHSWEPPPIDLSSQNIDFSDDHHSDNCESTPTLPTYRMPVLAHRHIYKVKYSDRFPASRVGAPLGQMEPKDDEYATSLGGEVVVAGEAFDLYSRDIIQCIKVLWADLDFCSELLLQPERHFKDPDMTQCVYYEMNTGKWWWDTQKALDDHTQKPGSTIIPIIISTDKTPITLFRNKTAYPVYMTIGNIPKEIW</sequence>
<gene>
    <name evidence="2" type="ORF">EV421DRAFT_1744044</name>
</gene>
<evidence type="ECO:0000256" key="1">
    <source>
        <dbReference type="SAM" id="MobiDB-lite"/>
    </source>
</evidence>
<dbReference type="InterPro" id="IPR041078">
    <property type="entry name" value="Plavaka"/>
</dbReference>
<dbReference type="Proteomes" id="UP001175226">
    <property type="component" value="Unassembled WGS sequence"/>
</dbReference>
<dbReference type="EMBL" id="JAUEPT010000148">
    <property type="protein sequence ID" value="KAK0430461.1"/>
    <property type="molecule type" value="Genomic_DNA"/>
</dbReference>
<evidence type="ECO:0000313" key="3">
    <source>
        <dbReference type="Proteomes" id="UP001175226"/>
    </source>
</evidence>
<accession>A0AA39ITZ2</accession>
<comment type="caution">
    <text evidence="2">The sequence shown here is derived from an EMBL/GenBank/DDBJ whole genome shotgun (WGS) entry which is preliminary data.</text>
</comment>
<feature type="compositionally biased region" description="Acidic residues" evidence="1">
    <location>
        <begin position="40"/>
        <end position="49"/>
    </location>
</feature>
<proteinExistence type="predicted"/>
<dbReference type="AlphaFoldDB" id="A0AA39ITZ2"/>
<reference evidence="2" key="1">
    <citation type="submission" date="2023-06" db="EMBL/GenBank/DDBJ databases">
        <authorList>
            <consortium name="Lawrence Berkeley National Laboratory"/>
            <person name="Ahrendt S."/>
            <person name="Sahu N."/>
            <person name="Indic B."/>
            <person name="Wong-Bajracharya J."/>
            <person name="Merenyi Z."/>
            <person name="Ke H.-M."/>
            <person name="Monk M."/>
            <person name="Kocsube S."/>
            <person name="Drula E."/>
            <person name="Lipzen A."/>
            <person name="Balint B."/>
            <person name="Henrissat B."/>
            <person name="Andreopoulos B."/>
            <person name="Martin F.M."/>
            <person name="Harder C.B."/>
            <person name="Rigling D."/>
            <person name="Ford K.L."/>
            <person name="Foster G.D."/>
            <person name="Pangilinan J."/>
            <person name="Papanicolaou A."/>
            <person name="Barry K."/>
            <person name="LaButti K."/>
            <person name="Viragh M."/>
            <person name="Koriabine M."/>
            <person name="Yan M."/>
            <person name="Riley R."/>
            <person name="Champramary S."/>
            <person name="Plett K.L."/>
            <person name="Tsai I.J."/>
            <person name="Slot J."/>
            <person name="Sipos G."/>
            <person name="Plett J."/>
            <person name="Nagy L.G."/>
            <person name="Grigoriev I.V."/>
        </authorList>
    </citation>
    <scope>NUCLEOTIDE SEQUENCE</scope>
    <source>
        <strain evidence="2">FPL87.14</strain>
    </source>
</reference>
<evidence type="ECO:0000313" key="2">
    <source>
        <dbReference type="EMBL" id="KAK0430461.1"/>
    </source>
</evidence>
<name>A0AA39ITZ2_9AGAR</name>
<keyword evidence="3" id="KW-1185">Reference proteome</keyword>
<organism evidence="2 3">
    <name type="scientific">Armillaria borealis</name>
    <dbReference type="NCBI Taxonomy" id="47425"/>
    <lineage>
        <taxon>Eukaryota</taxon>
        <taxon>Fungi</taxon>
        <taxon>Dikarya</taxon>
        <taxon>Basidiomycota</taxon>
        <taxon>Agaricomycotina</taxon>
        <taxon>Agaricomycetes</taxon>
        <taxon>Agaricomycetidae</taxon>
        <taxon>Agaricales</taxon>
        <taxon>Marasmiineae</taxon>
        <taxon>Physalacriaceae</taxon>
        <taxon>Armillaria</taxon>
    </lineage>
</organism>
<feature type="region of interest" description="Disordered" evidence="1">
    <location>
        <begin position="1"/>
        <end position="82"/>
    </location>
</feature>
<dbReference type="Pfam" id="PF18759">
    <property type="entry name" value="Plavaka"/>
    <property type="match status" value="1"/>
</dbReference>
<protein>
    <submittedName>
        <fullName evidence="2">Uncharacterized protein</fullName>
    </submittedName>
</protein>